<dbReference type="AlphaFoldDB" id="A0A2P8HNZ4"/>
<proteinExistence type="predicted"/>
<protein>
    <submittedName>
        <fullName evidence="1">WG repeat protein</fullName>
    </submittedName>
</protein>
<dbReference type="Proteomes" id="UP000240971">
    <property type="component" value="Unassembled WGS sequence"/>
</dbReference>
<dbReference type="OrthoDB" id="5464673at2"/>
<accession>A0A2P8HNZ4</accession>
<evidence type="ECO:0000313" key="1">
    <source>
        <dbReference type="EMBL" id="PSL47942.1"/>
    </source>
</evidence>
<reference evidence="1 2" key="1">
    <citation type="submission" date="2018-03" db="EMBL/GenBank/DDBJ databases">
        <title>Genomic Encyclopedia of Archaeal and Bacterial Type Strains, Phase II (KMG-II): from individual species to whole genera.</title>
        <authorList>
            <person name="Goeker M."/>
        </authorList>
    </citation>
    <scope>NUCLEOTIDE SEQUENCE [LARGE SCALE GENOMIC DNA]</scope>
    <source>
        <strain evidence="1 2">DSM 24859</strain>
    </source>
</reference>
<dbReference type="PANTHER" id="PTHR37841:SF1">
    <property type="entry name" value="DUF3298 DOMAIN-CONTAINING PROTEIN"/>
    <property type="match status" value="1"/>
</dbReference>
<comment type="caution">
    <text evidence="1">The sequence shown here is derived from an EMBL/GenBank/DDBJ whole genome shotgun (WGS) entry which is preliminary data.</text>
</comment>
<dbReference type="InterPro" id="IPR032774">
    <property type="entry name" value="WG_beta_rep"/>
</dbReference>
<keyword evidence="2" id="KW-1185">Reference proteome</keyword>
<dbReference type="PANTHER" id="PTHR37841">
    <property type="entry name" value="GLR2918 PROTEIN"/>
    <property type="match status" value="1"/>
</dbReference>
<sequence>MKHLFLVSSIFLFMFKITRAQVPAYDGGSRFVQGFARITKGNDHFYIDSTGQYAFDNILPNSNDYGTGNFTEKDQDDDTLYLHKNHVVVSRKGKLGILSSQGRWLLQPLYDTIDTRWDYMWTVSLNGKKSLYLPSGLGMPFRFNGVGYLDGRYFDVEQDGKWGVYDHQKDQVVIPFEYEGFDYCGGCETKSDYVFAQKNGKWGVVSFNNEILIPFEYDHQHIQMRSDEWVYCLFKEGKQMVINLHTKEAKTAPAEEEEDDEQLANGFVMHRKKDKYGLLNAAGKVVLDYRYDYIIYDSTDEDHHHVGINVGGKYGIADTTGKIIIPPKYDDWLYSYSGEYFTGKLHDKDVVFDKNGQPGFPDLYDQLDNITIDNYEGKRNYQLLGLQKKGLHGFYNPLTKKLVPPQYTKLEAADYNYASKGYFAVKHLGKNGVIDANGAVVVPAIYDEVSSAYGNNRNYLEVKRNNKKGYFDLQERKEIVPTQYDYIEELNDTAKLLQTTNYHGAVTLYGLRSAKGELIYPDKFNSITKVTPEVLLLSQPLNAGKNTYSVFNTITRQLYPLPYDTITPADQDALLIVSLQGKRQLYDAATGKVISGDYTKQGLPVDISTFSGGMASFQQQDKFGFIDPKGNVIVPAVYDGVFSFDHGTALVMQKKDSTDMYQYGFVDSTGKIIVPVKYDYMPNSNSHDYCADSFLVLYKAKENQLDYYMGYATNYGQIIIPVEYDQVYQDDSGNGFLVKKEGKYGVLDKAGNSIIPTIYDDIMLNERRYYGSTKTSFRFPLLCAKANTFQYITATGKALPLKLKEVTDFFVATNEAAGIPVEEAPEPAPGVHDSAIFHPGIQKKISSIKGLRPLSFSGLD</sequence>
<dbReference type="RefSeq" id="WP_106528361.1">
    <property type="nucleotide sequence ID" value="NZ_PYAW01000002.1"/>
</dbReference>
<dbReference type="EMBL" id="PYAW01000002">
    <property type="protein sequence ID" value="PSL47942.1"/>
    <property type="molecule type" value="Genomic_DNA"/>
</dbReference>
<dbReference type="Pfam" id="PF14903">
    <property type="entry name" value="WG_beta_rep"/>
    <property type="match status" value="6"/>
</dbReference>
<evidence type="ECO:0000313" key="2">
    <source>
        <dbReference type="Proteomes" id="UP000240971"/>
    </source>
</evidence>
<name>A0A2P8HNZ4_CHINA</name>
<gene>
    <name evidence="1" type="ORF">CLV51_102802</name>
</gene>
<organism evidence="1 2">
    <name type="scientific">Chitinophaga niastensis</name>
    <dbReference type="NCBI Taxonomy" id="536980"/>
    <lineage>
        <taxon>Bacteria</taxon>
        <taxon>Pseudomonadati</taxon>
        <taxon>Bacteroidota</taxon>
        <taxon>Chitinophagia</taxon>
        <taxon>Chitinophagales</taxon>
        <taxon>Chitinophagaceae</taxon>
        <taxon>Chitinophaga</taxon>
    </lineage>
</organism>